<dbReference type="EC" id="2.7.11.10" evidence="3"/>
<evidence type="ECO:0000313" key="16">
    <source>
        <dbReference type="Proteomes" id="UP000265100"/>
    </source>
</evidence>
<dbReference type="InterPro" id="IPR029071">
    <property type="entry name" value="Ubiquitin-like_domsf"/>
</dbReference>
<dbReference type="PANTHER" id="PTHR22969">
    <property type="entry name" value="IKB KINASE"/>
    <property type="match status" value="1"/>
</dbReference>
<evidence type="ECO:0000256" key="11">
    <source>
        <dbReference type="ARBA" id="ARBA00023242"/>
    </source>
</evidence>
<dbReference type="InterPro" id="IPR041185">
    <property type="entry name" value="IKBKB_SDD"/>
</dbReference>
<evidence type="ECO:0000256" key="2">
    <source>
        <dbReference type="ARBA" id="ARBA00004496"/>
    </source>
</evidence>
<dbReference type="InterPro" id="IPR000719">
    <property type="entry name" value="Prot_kinase_dom"/>
</dbReference>
<dbReference type="Pfam" id="PF18397">
    <property type="entry name" value="IKBKB_SDD"/>
    <property type="match status" value="2"/>
</dbReference>
<dbReference type="GO" id="GO:0008385">
    <property type="term" value="C:IkappaB kinase complex"/>
    <property type="evidence" value="ECO:0007669"/>
    <property type="project" value="TreeGrafter"/>
</dbReference>
<dbReference type="GO" id="GO:0045944">
    <property type="term" value="P:positive regulation of transcription by RNA polymerase II"/>
    <property type="evidence" value="ECO:0007669"/>
    <property type="project" value="TreeGrafter"/>
</dbReference>
<dbReference type="Gene3D" id="1.10.510.10">
    <property type="entry name" value="Transferase(Phosphotransferase) domain 1"/>
    <property type="match status" value="1"/>
</dbReference>
<comment type="catalytic activity">
    <reaction evidence="12">
        <text>L-seryl-[I-kappa-B protein] + ATP = O-phospho-L-seryl-[I-kappa-B protein] + ADP + H(+)</text>
        <dbReference type="Rhea" id="RHEA:19073"/>
        <dbReference type="Rhea" id="RHEA-COMP:13698"/>
        <dbReference type="Rhea" id="RHEA-COMP:13699"/>
        <dbReference type="ChEBI" id="CHEBI:15378"/>
        <dbReference type="ChEBI" id="CHEBI:29999"/>
        <dbReference type="ChEBI" id="CHEBI:30616"/>
        <dbReference type="ChEBI" id="CHEBI:83421"/>
        <dbReference type="ChEBI" id="CHEBI:456216"/>
        <dbReference type="EC" id="2.7.11.10"/>
    </reaction>
</comment>
<dbReference type="InterPro" id="IPR046375">
    <property type="entry name" value="IKBKB_SDD_sf"/>
</dbReference>
<keyword evidence="10" id="KW-0067">ATP-binding</keyword>
<evidence type="ECO:0000256" key="10">
    <source>
        <dbReference type="ARBA" id="ARBA00022840"/>
    </source>
</evidence>
<evidence type="ECO:0000256" key="1">
    <source>
        <dbReference type="ARBA" id="ARBA00004123"/>
    </source>
</evidence>
<evidence type="ECO:0000259" key="14">
    <source>
        <dbReference type="PROSITE" id="PS50053"/>
    </source>
</evidence>
<dbReference type="GO" id="GO:0033209">
    <property type="term" value="P:tumor necrosis factor-mediated signaling pathway"/>
    <property type="evidence" value="ECO:0007669"/>
    <property type="project" value="TreeGrafter"/>
</dbReference>
<evidence type="ECO:0000256" key="12">
    <source>
        <dbReference type="ARBA" id="ARBA00048789"/>
    </source>
</evidence>
<dbReference type="GO" id="GO:0005634">
    <property type="term" value="C:nucleus"/>
    <property type="evidence" value="ECO:0007669"/>
    <property type="project" value="UniProtKB-SubCell"/>
</dbReference>
<dbReference type="InterPro" id="IPR008271">
    <property type="entry name" value="Ser/Thr_kinase_AS"/>
</dbReference>
<proteinExistence type="predicted"/>
<keyword evidence="6" id="KW-0597">Phosphoprotein</keyword>
<keyword evidence="8" id="KW-0547">Nucleotide-binding</keyword>
<keyword evidence="4" id="KW-0963">Cytoplasm</keyword>
<dbReference type="Proteomes" id="UP000265100">
    <property type="component" value="Chromosome 12"/>
</dbReference>
<evidence type="ECO:0000256" key="5">
    <source>
        <dbReference type="ARBA" id="ARBA00022527"/>
    </source>
</evidence>
<evidence type="ECO:0000313" key="15">
    <source>
        <dbReference type="Ensembl" id="ENSACLP00000015818.2"/>
    </source>
</evidence>
<dbReference type="GO" id="GO:0005524">
    <property type="term" value="F:ATP binding"/>
    <property type="evidence" value="ECO:0007669"/>
    <property type="project" value="UniProtKB-KW"/>
</dbReference>
<evidence type="ECO:0000256" key="4">
    <source>
        <dbReference type="ARBA" id="ARBA00022490"/>
    </source>
</evidence>
<comment type="subcellular location">
    <subcellularLocation>
        <location evidence="2">Cytoplasm</location>
    </subcellularLocation>
    <subcellularLocation>
        <location evidence="1">Nucleus</location>
    </subcellularLocation>
</comment>
<keyword evidence="9" id="KW-0418">Kinase</keyword>
<dbReference type="AlphaFoldDB" id="A0A3P8PFS4"/>
<dbReference type="InterPro" id="IPR000626">
    <property type="entry name" value="Ubiquitin-like_dom"/>
</dbReference>
<evidence type="ECO:0000256" key="7">
    <source>
        <dbReference type="ARBA" id="ARBA00022679"/>
    </source>
</evidence>
<dbReference type="Gene3D" id="3.10.20.90">
    <property type="entry name" value="Phosphatidylinositol 3-kinase Catalytic Subunit, Chain A, domain 1"/>
    <property type="match status" value="1"/>
</dbReference>
<dbReference type="InterPro" id="IPR051180">
    <property type="entry name" value="IKK"/>
</dbReference>
<dbReference type="SUPFAM" id="SSF56112">
    <property type="entry name" value="Protein kinase-like (PK-like)"/>
    <property type="match status" value="1"/>
</dbReference>
<keyword evidence="16" id="KW-1185">Reference proteome</keyword>
<dbReference type="Bgee" id="ENSACLG00000010789">
    <property type="expression patterns" value="Expressed in spleen and 6 other cell types or tissues"/>
</dbReference>
<evidence type="ECO:0000259" key="13">
    <source>
        <dbReference type="PROSITE" id="PS50011"/>
    </source>
</evidence>
<feature type="domain" description="Protein kinase" evidence="13">
    <location>
        <begin position="15"/>
        <end position="301"/>
    </location>
</feature>
<dbReference type="PANTHER" id="PTHR22969:SF7">
    <property type="entry name" value="INHIBITOR OF NUCLEAR FACTOR KAPPA-B KINASE SUBUNIT BETA"/>
    <property type="match status" value="1"/>
</dbReference>
<name>A0A3P8PFS4_ASTCA</name>
<reference evidence="15" key="3">
    <citation type="submission" date="2025-08" db="UniProtKB">
        <authorList>
            <consortium name="Ensembl"/>
        </authorList>
    </citation>
    <scope>IDENTIFICATION</scope>
</reference>
<dbReference type="PROSITE" id="PS50011">
    <property type="entry name" value="PROTEIN_KINASE_DOM"/>
    <property type="match status" value="1"/>
</dbReference>
<dbReference type="SMART" id="SM00220">
    <property type="entry name" value="S_TKc"/>
    <property type="match status" value="1"/>
</dbReference>
<accession>A0A3P8PFS4</accession>
<keyword evidence="7" id="KW-0808">Transferase</keyword>
<reference evidence="15 16" key="1">
    <citation type="submission" date="2018-05" db="EMBL/GenBank/DDBJ databases">
        <authorList>
            <person name="Datahose"/>
        </authorList>
    </citation>
    <scope>NUCLEOTIDE SEQUENCE</scope>
</reference>
<reference evidence="16" key="2">
    <citation type="submission" date="2023-03" db="EMBL/GenBank/DDBJ databases">
        <authorList>
            <consortium name="Wellcome Sanger Institute Data Sharing"/>
        </authorList>
    </citation>
    <scope>NUCLEOTIDE SEQUENCE [LARGE SCALE GENOMIC DNA]</scope>
</reference>
<dbReference type="SUPFAM" id="SSF54236">
    <property type="entry name" value="Ubiquitin-like"/>
    <property type="match status" value="1"/>
</dbReference>
<evidence type="ECO:0000256" key="6">
    <source>
        <dbReference type="ARBA" id="ARBA00022553"/>
    </source>
</evidence>
<dbReference type="GO" id="GO:0008384">
    <property type="term" value="F:IkappaB kinase activity"/>
    <property type="evidence" value="ECO:0007669"/>
    <property type="project" value="UniProtKB-EC"/>
</dbReference>
<evidence type="ECO:0000256" key="9">
    <source>
        <dbReference type="ARBA" id="ARBA00022777"/>
    </source>
</evidence>
<dbReference type="PROSITE" id="PS50053">
    <property type="entry name" value="UBIQUITIN_2"/>
    <property type="match status" value="1"/>
</dbReference>
<feature type="domain" description="Ubiquitin-like" evidence="14">
    <location>
        <begin position="308"/>
        <end position="363"/>
    </location>
</feature>
<dbReference type="Ensembl" id="ENSACLT00000016185.2">
    <property type="protein sequence ID" value="ENSACLP00000015818.2"/>
    <property type="gene ID" value="ENSACLG00000010789.2"/>
</dbReference>
<dbReference type="PROSITE" id="PS00108">
    <property type="entry name" value="PROTEIN_KINASE_ST"/>
    <property type="match status" value="1"/>
</dbReference>
<protein>
    <recommendedName>
        <fullName evidence="3">IkappaB kinase</fullName>
        <ecNumber evidence="3">2.7.11.10</ecNumber>
    </recommendedName>
</protein>
<keyword evidence="11" id="KW-0539">Nucleus</keyword>
<dbReference type="InterPro" id="IPR011009">
    <property type="entry name" value="Kinase-like_dom_sf"/>
</dbReference>
<dbReference type="GeneTree" id="ENSGT00950000182937"/>
<dbReference type="Pfam" id="PF00069">
    <property type="entry name" value="Pkinase"/>
    <property type="match status" value="1"/>
</dbReference>
<dbReference type="Gene3D" id="1.20.1270.250">
    <property type="match status" value="2"/>
</dbReference>
<keyword evidence="5" id="KW-0723">Serine/threonine-protein kinase</keyword>
<organism evidence="15 16">
    <name type="scientific">Astatotilapia calliptera</name>
    <name type="common">Eastern happy</name>
    <name type="synonym">Chromis callipterus</name>
    <dbReference type="NCBI Taxonomy" id="8154"/>
    <lineage>
        <taxon>Eukaryota</taxon>
        <taxon>Metazoa</taxon>
        <taxon>Chordata</taxon>
        <taxon>Craniata</taxon>
        <taxon>Vertebrata</taxon>
        <taxon>Euteleostomi</taxon>
        <taxon>Actinopterygii</taxon>
        <taxon>Neopterygii</taxon>
        <taxon>Teleostei</taxon>
        <taxon>Neoteleostei</taxon>
        <taxon>Acanthomorphata</taxon>
        <taxon>Ovalentaria</taxon>
        <taxon>Cichlomorphae</taxon>
        <taxon>Cichliformes</taxon>
        <taxon>Cichlidae</taxon>
        <taxon>African cichlids</taxon>
        <taxon>Pseudocrenilabrinae</taxon>
        <taxon>Haplochromini</taxon>
        <taxon>Astatotilapia</taxon>
    </lineage>
</organism>
<reference evidence="15" key="4">
    <citation type="submission" date="2025-09" db="UniProtKB">
        <authorList>
            <consortium name="Ensembl"/>
        </authorList>
    </citation>
    <scope>IDENTIFICATION</scope>
</reference>
<evidence type="ECO:0000256" key="8">
    <source>
        <dbReference type="ARBA" id="ARBA00022741"/>
    </source>
</evidence>
<dbReference type="OrthoDB" id="267381at2759"/>
<dbReference type="FunFam" id="1.10.510.10:FF:000147">
    <property type="entry name" value="Inhibitor of nuclear factor kappa-B kinase subunit beta"/>
    <property type="match status" value="1"/>
</dbReference>
<gene>
    <name evidence="15" type="primary">IKBKB</name>
</gene>
<sequence>MNRVPLQQPQSCGPWELKERLGTGGFGNVTRWQNKDTEEQIAIKQCRQELSDRNKERWCLEIQIMKRLDHVNVVAAREVPQGMQKLVATNDLPLLAMEYCQGGDLRKYLNILENCCGMREGSILILLRDISSALTYLHKKRIIHRDLKPENIVLQQGEKRLIHKIIDLGYAKELDQSSLCTSFVGTLQYLAPELIERQRYTVTVDYWSFGTLVFECIAGFRPFLPTWQPVPWHNKLRQKLDNIIIVYEDLTGDVRFSEHIPQPNNLNSLLLEKMERWLKLMLKWSPQERGKDPSATPSDCFSQLELLLQIKLVHVLNMSSAKILTYSVSDDETVANLQLRIEKDSNIPAANQELLLEAGLALEPHALATQCAEIDGRRTDFPLVFLFDRSSCVYEPQFAPRTLPENIRFVQTDPNYVLAYSPLRRTCGQAWHTIRSLKEDWQRLQQGQKAAIMSLLRHNSSLSKQKNEMVSMYQRLIAKLDFFTTSLHIDMDKYQEQTATGIEIHKNNKSDFSVILYPALLPSLFLSEGKAMELFRKLREKPRDQRCSGDSQEVVRLVVQAVQFYEKKLRDFYTHLSKTALCRQRVMELLPKVEGVVQKMAESEQVLMSLQERRQRELWNLLKVACVSKNDLAFLCAVVQLENHTPMQYVSTLSMEQR</sequence>
<evidence type="ECO:0000256" key="3">
    <source>
        <dbReference type="ARBA" id="ARBA00012442"/>
    </source>
</evidence>